<dbReference type="Proteomes" id="UP000050864">
    <property type="component" value="Unassembled WGS sequence"/>
</dbReference>
<gene>
    <name evidence="2" type="ORF">ABB26_09100</name>
</gene>
<feature type="transmembrane region" description="Helical" evidence="1">
    <location>
        <begin position="29"/>
        <end position="49"/>
    </location>
</feature>
<evidence type="ECO:0000256" key="1">
    <source>
        <dbReference type="SAM" id="Phobius"/>
    </source>
</evidence>
<proteinExistence type="predicted"/>
<sequence length="162" mass="17311">MIQMLRSVSDGSHAQLVLHPPRALTARQFVLLFAVLAGLMVFTAGLAWLSGNVLAPVFALVHCFLVGGALRAAWRSGDRREEIRVGPDCVEVIPAAGSSPVFRAHPYWVRLVAGEERVLLVSSGKQVEVGSFLAPAERRELAAALESLLAASNGCKPTTSRV</sequence>
<accession>A0A0R0CBZ5</accession>
<protein>
    <submittedName>
        <fullName evidence="2">Membrane protein</fullName>
    </submittedName>
</protein>
<dbReference type="InterPro" id="IPR019253">
    <property type="entry name" value="DUF2244_TM"/>
</dbReference>
<feature type="transmembrane region" description="Helical" evidence="1">
    <location>
        <begin position="55"/>
        <end position="74"/>
    </location>
</feature>
<dbReference type="STRING" id="405444.ABB26_09100"/>
<dbReference type="AlphaFoldDB" id="A0A0R0CBZ5"/>
<dbReference type="Pfam" id="PF10003">
    <property type="entry name" value="DUF2244"/>
    <property type="match status" value="1"/>
</dbReference>
<keyword evidence="1" id="KW-0812">Transmembrane</keyword>
<dbReference type="RefSeq" id="WP_057633356.1">
    <property type="nucleotide sequence ID" value="NZ_LDJI01000016.1"/>
</dbReference>
<evidence type="ECO:0000313" key="3">
    <source>
        <dbReference type="Proteomes" id="UP000050864"/>
    </source>
</evidence>
<keyword evidence="1" id="KW-0472">Membrane</keyword>
<organism evidence="2 3">
    <name type="scientific">Stenotrophomonas humi</name>
    <dbReference type="NCBI Taxonomy" id="405444"/>
    <lineage>
        <taxon>Bacteria</taxon>
        <taxon>Pseudomonadati</taxon>
        <taxon>Pseudomonadota</taxon>
        <taxon>Gammaproteobacteria</taxon>
        <taxon>Lysobacterales</taxon>
        <taxon>Lysobacteraceae</taxon>
        <taxon>Stenotrophomonas</taxon>
    </lineage>
</organism>
<keyword evidence="1" id="KW-1133">Transmembrane helix</keyword>
<dbReference type="PATRIC" id="fig|405444.3.peg.831"/>
<dbReference type="OrthoDB" id="5952290at2"/>
<evidence type="ECO:0000313" key="2">
    <source>
        <dbReference type="EMBL" id="KRG64194.1"/>
    </source>
</evidence>
<reference evidence="2 3" key="1">
    <citation type="submission" date="2015-05" db="EMBL/GenBank/DDBJ databases">
        <title>Genome sequencing and analysis of members of genus Stenotrophomonas.</title>
        <authorList>
            <person name="Patil P.P."/>
            <person name="Midha S."/>
            <person name="Patil P.B."/>
        </authorList>
    </citation>
    <scope>NUCLEOTIDE SEQUENCE [LARGE SCALE GENOMIC DNA]</scope>
    <source>
        <strain evidence="2 3">DSM 18929</strain>
    </source>
</reference>
<comment type="caution">
    <text evidence="2">The sequence shown here is derived from an EMBL/GenBank/DDBJ whole genome shotgun (WGS) entry which is preliminary data.</text>
</comment>
<name>A0A0R0CBZ5_9GAMM</name>
<keyword evidence="3" id="KW-1185">Reference proteome</keyword>
<dbReference type="EMBL" id="LDJI01000016">
    <property type="protein sequence ID" value="KRG64194.1"/>
    <property type="molecule type" value="Genomic_DNA"/>
</dbReference>